<name>A0A0N0ZQA7_THESC</name>
<dbReference type="Proteomes" id="UP000287439">
    <property type="component" value="Unassembled WGS sequence"/>
</dbReference>
<dbReference type="Proteomes" id="UP000287306">
    <property type="component" value="Unassembled WGS sequence"/>
</dbReference>
<gene>
    <name evidence="2" type="ORF">AN926_02320</name>
    <name evidence="5" type="ORF">CSW30_02510</name>
    <name evidence="4" type="ORF">CSW38_01545</name>
    <name evidence="3" type="ORF">CSW41_01030</name>
</gene>
<dbReference type="Gene3D" id="3.90.420.10">
    <property type="entry name" value="Oxidoreductase, molybdopterin-binding domain"/>
    <property type="match status" value="1"/>
</dbReference>
<dbReference type="CDD" id="cd02109">
    <property type="entry name" value="arch_bact_SO_family_Moco"/>
    <property type="match status" value="1"/>
</dbReference>
<evidence type="ECO:0000313" key="7">
    <source>
        <dbReference type="Proteomes" id="UP000287173"/>
    </source>
</evidence>
<reference evidence="7 8" key="2">
    <citation type="journal article" date="2019" name="Extremophiles">
        <title>Biogeography of thermophiles and predominance of Thermus scotoductus in domestic water heaters.</title>
        <authorList>
            <person name="Wilpiszeski R.L."/>
            <person name="Zhang Z."/>
            <person name="House C.H."/>
        </authorList>
    </citation>
    <scope>NUCLEOTIDE SEQUENCE [LARGE SCALE GENOMIC DNA]</scope>
    <source>
        <strain evidence="5 7">17_S17</strain>
        <strain evidence="4 8">25_S25</strain>
        <strain evidence="3 9">28_S28</strain>
    </source>
</reference>
<dbReference type="Proteomes" id="UP000287173">
    <property type="component" value="Unassembled WGS sequence"/>
</dbReference>
<protein>
    <submittedName>
        <fullName evidence="2">Molybdopterin-binding protein</fullName>
    </submittedName>
    <submittedName>
        <fullName evidence="3">Sulfite oxidase-like oxidoreductase</fullName>
    </submittedName>
</protein>
<dbReference type="Proteomes" id="UP000053099">
    <property type="component" value="Unassembled WGS sequence"/>
</dbReference>
<dbReference type="RefSeq" id="WP_015716096.1">
    <property type="nucleotide sequence ID" value="NZ_PELL01000055.1"/>
</dbReference>
<sequence length="204" mass="23812">MERIPPGQVVTERFPILTYGEEPRVSPEEWRFSLFGLVEEPFTLTYPELLRLPQVEVVRDFHCVTRWSRLDVAWRGVRMRDLLLRAKPKPQAVAALVHSYGGYTTNLFLEDLLREDVLLAHTLFDKPLPLERGGPVRLVVPHLYAWKSAKWVRGIELLDHLELGFWEKLGYHFRGDPWREERFQEGPIPAASLRFQSRKGGREG</sequence>
<dbReference type="AlphaFoldDB" id="A0A0N0ZQA7"/>
<evidence type="ECO:0000313" key="8">
    <source>
        <dbReference type="Proteomes" id="UP000287306"/>
    </source>
</evidence>
<dbReference type="SUPFAM" id="SSF56524">
    <property type="entry name" value="Oxidoreductase molybdopterin-binding domain"/>
    <property type="match status" value="1"/>
</dbReference>
<evidence type="ECO:0000313" key="5">
    <source>
        <dbReference type="EMBL" id="RTI11423.1"/>
    </source>
</evidence>
<evidence type="ECO:0000313" key="3">
    <source>
        <dbReference type="EMBL" id="RTH21038.1"/>
    </source>
</evidence>
<accession>A0A0N0ZQA7</accession>
<reference evidence="2 6" key="1">
    <citation type="submission" date="2015-09" db="EMBL/GenBank/DDBJ databases">
        <title>Draft genome sequence of Thermus scotoductus strain K1 isolated from a geothermal spring in Nagorno-Karabakh, Armenia.</title>
        <authorList>
            <person name="Saghatelyan A."/>
            <person name="Poghosyan L."/>
            <person name="Panosyan H."/>
            <person name="Birkeland N.-K."/>
        </authorList>
    </citation>
    <scope>NUCLEOTIDE SEQUENCE [LARGE SCALE GENOMIC DNA]</scope>
    <source>
        <strain evidence="2 6">K1</strain>
    </source>
</reference>
<dbReference type="InterPro" id="IPR036374">
    <property type="entry name" value="OxRdtase_Mopterin-bd_sf"/>
</dbReference>
<dbReference type="EMBL" id="PELY01000033">
    <property type="protein sequence ID" value="RTH28196.1"/>
    <property type="molecule type" value="Genomic_DNA"/>
</dbReference>
<dbReference type="PANTHER" id="PTHR43032">
    <property type="entry name" value="PROTEIN-METHIONINE-SULFOXIDE REDUCTASE"/>
    <property type="match status" value="1"/>
</dbReference>
<dbReference type="PATRIC" id="fig|37636.3.peg.2082"/>
<proteinExistence type="predicted"/>
<evidence type="ECO:0000313" key="2">
    <source>
        <dbReference type="EMBL" id="KPD32704.1"/>
    </source>
</evidence>
<evidence type="ECO:0000313" key="6">
    <source>
        <dbReference type="Proteomes" id="UP000053099"/>
    </source>
</evidence>
<evidence type="ECO:0000313" key="9">
    <source>
        <dbReference type="Proteomes" id="UP000287439"/>
    </source>
</evidence>
<dbReference type="EMBL" id="PEMG01000047">
    <property type="protein sequence ID" value="RTI11423.1"/>
    <property type="molecule type" value="Genomic_DNA"/>
</dbReference>
<evidence type="ECO:0000259" key="1">
    <source>
        <dbReference type="Pfam" id="PF00174"/>
    </source>
</evidence>
<feature type="domain" description="Oxidoreductase molybdopterin-binding" evidence="1">
    <location>
        <begin position="21"/>
        <end position="166"/>
    </location>
</feature>
<organism evidence="2 6">
    <name type="scientific">Thermus scotoductus</name>
    <dbReference type="NCBI Taxonomy" id="37636"/>
    <lineage>
        <taxon>Bacteria</taxon>
        <taxon>Thermotogati</taxon>
        <taxon>Deinococcota</taxon>
        <taxon>Deinococci</taxon>
        <taxon>Thermales</taxon>
        <taxon>Thermaceae</taxon>
        <taxon>Thermus</taxon>
    </lineage>
</organism>
<dbReference type="Pfam" id="PF00174">
    <property type="entry name" value="Oxidored_molyb"/>
    <property type="match status" value="1"/>
</dbReference>
<comment type="caution">
    <text evidence="2">The sequence shown here is derived from an EMBL/GenBank/DDBJ whole genome shotgun (WGS) entry which is preliminary data.</text>
</comment>
<evidence type="ECO:0000313" key="4">
    <source>
        <dbReference type="EMBL" id="RTH28196.1"/>
    </source>
</evidence>
<dbReference type="EMBL" id="LJJR01000005">
    <property type="protein sequence ID" value="KPD32704.1"/>
    <property type="molecule type" value="Genomic_DNA"/>
</dbReference>
<dbReference type="InterPro" id="IPR000572">
    <property type="entry name" value="OxRdtase_Mopterin-bd_dom"/>
</dbReference>
<dbReference type="EMBL" id="PELV01000022">
    <property type="protein sequence ID" value="RTH21038.1"/>
    <property type="molecule type" value="Genomic_DNA"/>
</dbReference>
<dbReference type="PANTHER" id="PTHR43032:SF4">
    <property type="entry name" value="OXIDOREDUCTASE MOLYBDOPTERIN-BINDING DOMAIN-CONTAINING PROTEIN"/>
    <property type="match status" value="1"/>
</dbReference>